<gene>
    <name evidence="1" type="primary">MDH1B</name>
    <name evidence="1" type="ORF">HDU87_005123</name>
</gene>
<evidence type="ECO:0000313" key="2">
    <source>
        <dbReference type="Proteomes" id="UP001212152"/>
    </source>
</evidence>
<sequence>MAYFSIAGCANDPDYARAEMLAHHLHANLPDFHTTLLPKPPSSWPDYVATTFTQNRWDARMSRDRKFKKPEDLKQMIWRDSGELIGDAADFLRMMKETYDQELQIADDLLLEVSKENMEALTGKSGG</sequence>
<comment type="caution">
    <text evidence="1">The sequence shown here is derived from an EMBL/GenBank/DDBJ whole genome shotgun (WGS) entry which is preliminary data.</text>
</comment>
<dbReference type="Proteomes" id="UP001212152">
    <property type="component" value="Unassembled WGS sequence"/>
</dbReference>
<reference evidence="1" key="1">
    <citation type="submission" date="2020-05" db="EMBL/GenBank/DDBJ databases">
        <title>Phylogenomic resolution of chytrid fungi.</title>
        <authorList>
            <person name="Stajich J.E."/>
            <person name="Amses K."/>
            <person name="Simmons R."/>
            <person name="Seto K."/>
            <person name="Myers J."/>
            <person name="Bonds A."/>
            <person name="Quandt C.A."/>
            <person name="Barry K."/>
            <person name="Liu P."/>
            <person name="Grigoriev I."/>
            <person name="Longcore J.E."/>
            <person name="James T.Y."/>
        </authorList>
    </citation>
    <scope>NUCLEOTIDE SEQUENCE</scope>
    <source>
        <strain evidence="1">JEL0379</strain>
    </source>
</reference>
<keyword evidence="2" id="KW-1185">Reference proteome</keyword>
<protein>
    <submittedName>
        <fullName evidence="1">Malate dehydrogenase 1B</fullName>
    </submittedName>
</protein>
<proteinExistence type="predicted"/>
<organism evidence="1 2">
    <name type="scientific">Geranomyces variabilis</name>
    <dbReference type="NCBI Taxonomy" id="109894"/>
    <lineage>
        <taxon>Eukaryota</taxon>
        <taxon>Fungi</taxon>
        <taxon>Fungi incertae sedis</taxon>
        <taxon>Chytridiomycota</taxon>
        <taxon>Chytridiomycota incertae sedis</taxon>
        <taxon>Chytridiomycetes</taxon>
        <taxon>Spizellomycetales</taxon>
        <taxon>Powellomycetaceae</taxon>
        <taxon>Geranomyces</taxon>
    </lineage>
</organism>
<name>A0AAD5TR76_9FUNG</name>
<dbReference type="AlphaFoldDB" id="A0AAD5TR76"/>
<evidence type="ECO:0000313" key="1">
    <source>
        <dbReference type="EMBL" id="KAJ3184276.1"/>
    </source>
</evidence>
<accession>A0AAD5TR76</accession>
<dbReference type="EMBL" id="JADGJQ010000004">
    <property type="protein sequence ID" value="KAJ3184276.1"/>
    <property type="molecule type" value="Genomic_DNA"/>
</dbReference>